<dbReference type="KEGG" id="srh:BAY15_2508"/>
<evidence type="ECO:0000313" key="3">
    <source>
        <dbReference type="Proteomes" id="UP001226084"/>
    </source>
</evidence>
<feature type="region of interest" description="Disordered" evidence="1">
    <location>
        <begin position="1"/>
        <end position="53"/>
    </location>
</feature>
<gene>
    <name evidence="2" type="ORF">QE424_001262</name>
</gene>
<accession>A0AAP5AID5</accession>
<sequence length="53" mass="5947">MNTEKQPGKQQGVDEAKQDRKQEDAAKARPGQTDESVRQSESRRPPIKDNPDA</sequence>
<dbReference type="Proteomes" id="UP001226084">
    <property type="component" value="Unassembled WGS sequence"/>
</dbReference>
<evidence type="ECO:0000256" key="1">
    <source>
        <dbReference type="SAM" id="MobiDB-lite"/>
    </source>
</evidence>
<dbReference type="EMBL" id="JAUTAS010000001">
    <property type="protein sequence ID" value="MDQ1108103.1"/>
    <property type="molecule type" value="Genomic_DNA"/>
</dbReference>
<dbReference type="RefSeq" id="WP_167693303.1">
    <property type="nucleotide sequence ID" value="NZ_CP016294.1"/>
</dbReference>
<feature type="compositionally biased region" description="Basic and acidic residues" evidence="1">
    <location>
        <begin position="12"/>
        <end position="27"/>
    </location>
</feature>
<feature type="compositionally biased region" description="Basic and acidic residues" evidence="1">
    <location>
        <begin position="35"/>
        <end position="53"/>
    </location>
</feature>
<comment type="caution">
    <text evidence="2">The sequence shown here is derived from an EMBL/GenBank/DDBJ whole genome shotgun (WGS) entry which is preliminary data.</text>
</comment>
<name>A0AAP5AID5_9GAMM</name>
<dbReference type="AlphaFoldDB" id="A0AAP5AID5"/>
<reference evidence="2" key="1">
    <citation type="submission" date="2023-07" db="EMBL/GenBank/DDBJ databases">
        <title>Functional and genomic diversity of the sorghum phyllosphere microbiome.</title>
        <authorList>
            <person name="Shade A."/>
        </authorList>
    </citation>
    <scope>NUCLEOTIDE SEQUENCE</scope>
    <source>
        <strain evidence="2">SORGH_AS_0457</strain>
    </source>
</reference>
<protein>
    <submittedName>
        <fullName evidence="2">Uncharacterized protein</fullName>
    </submittedName>
</protein>
<proteinExistence type="predicted"/>
<organism evidence="2 3">
    <name type="scientific">Stenotrophomonas rhizophila</name>
    <dbReference type="NCBI Taxonomy" id="216778"/>
    <lineage>
        <taxon>Bacteria</taxon>
        <taxon>Pseudomonadati</taxon>
        <taxon>Pseudomonadota</taxon>
        <taxon>Gammaproteobacteria</taxon>
        <taxon>Lysobacterales</taxon>
        <taxon>Lysobacteraceae</taxon>
        <taxon>Stenotrophomonas</taxon>
    </lineage>
</organism>
<evidence type="ECO:0000313" key="2">
    <source>
        <dbReference type="EMBL" id="MDQ1108103.1"/>
    </source>
</evidence>